<feature type="transmembrane region" description="Helical" evidence="1">
    <location>
        <begin position="12"/>
        <end position="32"/>
    </location>
</feature>
<dbReference type="OrthoDB" id="7021410at2"/>
<accession>K6YA48</accession>
<dbReference type="RefSeq" id="WP_008844872.1">
    <property type="nucleotide sequence ID" value="NZ_BAEN01000046.1"/>
</dbReference>
<sequence>MIKWLLRQFADYLRLFLFAGGVLIGVQAPGFMQQYQQRVEAHMLEAKQNLAGFQFTADRYFDGSIEKLIAYYRASDDPVFKQDANSITAIYQRVELLEGEFAAMSQHPVKQAWHLINDADEQLRLEAFHGFNFTVPLNPLALLWGLGIAILLLLTIDTTVFTCRKCAEKLRGHQHHHS</sequence>
<dbReference type="Proteomes" id="UP000006334">
    <property type="component" value="Unassembled WGS sequence"/>
</dbReference>
<gene>
    <name evidence="2" type="ORF">GLIP_2441</name>
</gene>
<keyword evidence="3" id="KW-1185">Reference proteome</keyword>
<evidence type="ECO:0008006" key="4">
    <source>
        <dbReference type="Google" id="ProtNLM"/>
    </source>
</evidence>
<reference evidence="2 3" key="1">
    <citation type="journal article" date="2017" name="Antonie Van Leeuwenhoek">
        <title>Rhizobium rhizosphaerae sp. nov., a novel species isolated from rice rhizosphere.</title>
        <authorList>
            <person name="Zhao J.J."/>
            <person name="Zhang J."/>
            <person name="Zhang R.J."/>
            <person name="Zhang C.W."/>
            <person name="Yin H.Q."/>
            <person name="Zhang X.X."/>
        </authorList>
    </citation>
    <scope>NUCLEOTIDE SEQUENCE [LARGE SCALE GENOMIC DNA]</scope>
    <source>
        <strain evidence="2 3">E3</strain>
    </source>
</reference>
<dbReference type="eggNOG" id="ENOG5032YDB">
    <property type="taxonomic scope" value="Bacteria"/>
</dbReference>
<dbReference type="PIRSF" id="PIRSF029393">
    <property type="entry name" value="UCP029393"/>
    <property type="match status" value="1"/>
</dbReference>
<dbReference type="InterPro" id="IPR016917">
    <property type="entry name" value="UCP029393"/>
</dbReference>
<dbReference type="AlphaFoldDB" id="K6YA48"/>
<dbReference type="STRING" id="1127673.GLIP_2441"/>
<keyword evidence="1" id="KW-0472">Membrane</keyword>
<proteinExistence type="predicted"/>
<keyword evidence="1" id="KW-1133">Transmembrane helix</keyword>
<dbReference type="InterPro" id="IPR022584">
    <property type="entry name" value="DUF2937"/>
</dbReference>
<protein>
    <recommendedName>
        <fullName evidence="4">DUF2937 domain-containing protein</fullName>
    </recommendedName>
</protein>
<evidence type="ECO:0000313" key="3">
    <source>
        <dbReference type="Proteomes" id="UP000006334"/>
    </source>
</evidence>
<name>K6YA48_9ALTE</name>
<dbReference type="EMBL" id="BAEN01000046">
    <property type="protein sequence ID" value="GAC15067.1"/>
    <property type="molecule type" value="Genomic_DNA"/>
</dbReference>
<comment type="caution">
    <text evidence="2">The sequence shown here is derived from an EMBL/GenBank/DDBJ whole genome shotgun (WGS) entry which is preliminary data.</text>
</comment>
<keyword evidence="1" id="KW-0812">Transmembrane</keyword>
<evidence type="ECO:0000313" key="2">
    <source>
        <dbReference type="EMBL" id="GAC15067.1"/>
    </source>
</evidence>
<feature type="transmembrane region" description="Helical" evidence="1">
    <location>
        <begin position="141"/>
        <end position="163"/>
    </location>
</feature>
<organism evidence="2 3">
    <name type="scientific">Aliiglaciecola lipolytica E3</name>
    <dbReference type="NCBI Taxonomy" id="1127673"/>
    <lineage>
        <taxon>Bacteria</taxon>
        <taxon>Pseudomonadati</taxon>
        <taxon>Pseudomonadota</taxon>
        <taxon>Gammaproteobacteria</taxon>
        <taxon>Alteromonadales</taxon>
        <taxon>Alteromonadaceae</taxon>
        <taxon>Aliiglaciecola</taxon>
    </lineage>
</organism>
<dbReference type="Pfam" id="PF11157">
    <property type="entry name" value="DUF2937"/>
    <property type="match status" value="1"/>
</dbReference>
<evidence type="ECO:0000256" key="1">
    <source>
        <dbReference type="SAM" id="Phobius"/>
    </source>
</evidence>